<dbReference type="EMBL" id="CAJVCH010063721">
    <property type="protein sequence ID" value="CAG7719697.1"/>
    <property type="molecule type" value="Genomic_DNA"/>
</dbReference>
<feature type="region of interest" description="Disordered" evidence="1">
    <location>
        <begin position="17"/>
        <end position="90"/>
    </location>
</feature>
<protein>
    <submittedName>
        <fullName evidence="2">Uncharacterized protein</fullName>
    </submittedName>
</protein>
<accession>A0A8J2JJR8</accession>
<organism evidence="2 3">
    <name type="scientific">Allacma fusca</name>
    <dbReference type="NCBI Taxonomy" id="39272"/>
    <lineage>
        <taxon>Eukaryota</taxon>
        <taxon>Metazoa</taxon>
        <taxon>Ecdysozoa</taxon>
        <taxon>Arthropoda</taxon>
        <taxon>Hexapoda</taxon>
        <taxon>Collembola</taxon>
        <taxon>Symphypleona</taxon>
        <taxon>Sminthuridae</taxon>
        <taxon>Allacma</taxon>
    </lineage>
</organism>
<sequence>MPDVGLYFQELIHIIVSKKQPPPPEPRHLRSSGPPPAHLDVREIERANRLRLREQSGSSSSFSIIPSNPSTDISSPEERVSPVNNPSTATQRLQEIEETLPSLTEGEAEGESSFHTVDATSISNDLDSTAYESAASVRDEIAIENLAGDIVVFGPEVDPEIHQISTINKLNLFQLHDVTYRIEFHQYQLFVS</sequence>
<name>A0A8J2JJR8_9HEXA</name>
<dbReference type="Proteomes" id="UP000708208">
    <property type="component" value="Unassembled WGS sequence"/>
</dbReference>
<dbReference type="AlphaFoldDB" id="A0A8J2JJR8"/>
<reference evidence="2" key="1">
    <citation type="submission" date="2021-06" db="EMBL/GenBank/DDBJ databases">
        <authorList>
            <person name="Hodson N. C."/>
            <person name="Mongue J. A."/>
            <person name="Jaron S. K."/>
        </authorList>
    </citation>
    <scope>NUCLEOTIDE SEQUENCE</scope>
</reference>
<feature type="compositionally biased region" description="Low complexity" evidence="1">
    <location>
        <begin position="56"/>
        <end position="70"/>
    </location>
</feature>
<evidence type="ECO:0000313" key="2">
    <source>
        <dbReference type="EMBL" id="CAG7719697.1"/>
    </source>
</evidence>
<feature type="compositionally biased region" description="Basic and acidic residues" evidence="1">
    <location>
        <begin position="39"/>
        <end position="54"/>
    </location>
</feature>
<evidence type="ECO:0000313" key="3">
    <source>
        <dbReference type="Proteomes" id="UP000708208"/>
    </source>
</evidence>
<proteinExistence type="predicted"/>
<evidence type="ECO:0000256" key="1">
    <source>
        <dbReference type="SAM" id="MobiDB-lite"/>
    </source>
</evidence>
<keyword evidence="3" id="KW-1185">Reference proteome</keyword>
<gene>
    <name evidence="2" type="ORF">AFUS01_LOCUS9007</name>
</gene>
<comment type="caution">
    <text evidence="2">The sequence shown here is derived from an EMBL/GenBank/DDBJ whole genome shotgun (WGS) entry which is preliminary data.</text>
</comment>